<proteinExistence type="predicted"/>
<gene>
    <name evidence="2" type="ORF">HHK36_018904</name>
</gene>
<evidence type="ECO:0000313" key="2">
    <source>
        <dbReference type="EMBL" id="KAF8394965.1"/>
    </source>
</evidence>
<dbReference type="EMBL" id="JABCRI010000013">
    <property type="protein sequence ID" value="KAF8394965.1"/>
    <property type="molecule type" value="Genomic_DNA"/>
</dbReference>
<keyword evidence="1" id="KW-0732">Signal</keyword>
<dbReference type="OrthoDB" id="1277335at2759"/>
<evidence type="ECO:0000313" key="3">
    <source>
        <dbReference type="Proteomes" id="UP000655225"/>
    </source>
</evidence>
<feature type="signal peptide" evidence="1">
    <location>
        <begin position="1"/>
        <end position="18"/>
    </location>
</feature>
<name>A0A834YWQ2_TETSI</name>
<accession>A0A834YWQ2</accession>
<reference evidence="2 3" key="1">
    <citation type="submission" date="2020-04" db="EMBL/GenBank/DDBJ databases">
        <title>Plant Genome Project.</title>
        <authorList>
            <person name="Zhang R.-G."/>
        </authorList>
    </citation>
    <scope>NUCLEOTIDE SEQUENCE [LARGE SCALE GENOMIC DNA]</scope>
    <source>
        <strain evidence="2">YNK0</strain>
        <tissue evidence="2">Leaf</tissue>
    </source>
</reference>
<dbReference type="PANTHER" id="PTHR33103">
    <property type="entry name" value="OS01G0153900 PROTEIN"/>
    <property type="match status" value="1"/>
</dbReference>
<dbReference type="Proteomes" id="UP000655225">
    <property type="component" value="Unassembled WGS sequence"/>
</dbReference>
<feature type="chain" id="PRO_5032790830" evidence="1">
    <location>
        <begin position="19"/>
        <end position="224"/>
    </location>
</feature>
<dbReference type="PANTHER" id="PTHR33103:SF27">
    <property type="entry name" value="OS04G0594700 PROTEIN"/>
    <property type="match status" value="1"/>
</dbReference>
<evidence type="ECO:0000256" key="1">
    <source>
        <dbReference type="SAM" id="SignalP"/>
    </source>
</evidence>
<keyword evidence="3" id="KW-1185">Reference proteome</keyword>
<dbReference type="Pfam" id="PF05056">
    <property type="entry name" value="DUF674"/>
    <property type="match status" value="1"/>
</dbReference>
<comment type="caution">
    <text evidence="2">The sequence shown here is derived from an EMBL/GenBank/DDBJ whole genome shotgun (WGS) entry which is preliminary data.</text>
</comment>
<dbReference type="InterPro" id="IPR007750">
    <property type="entry name" value="DUF674"/>
</dbReference>
<organism evidence="2 3">
    <name type="scientific">Tetracentron sinense</name>
    <name type="common">Spur-leaf</name>
    <dbReference type="NCBI Taxonomy" id="13715"/>
    <lineage>
        <taxon>Eukaryota</taxon>
        <taxon>Viridiplantae</taxon>
        <taxon>Streptophyta</taxon>
        <taxon>Embryophyta</taxon>
        <taxon>Tracheophyta</taxon>
        <taxon>Spermatophyta</taxon>
        <taxon>Magnoliopsida</taxon>
        <taxon>Trochodendrales</taxon>
        <taxon>Trochodendraceae</taxon>
        <taxon>Tetracentron</taxon>
    </lineage>
</organism>
<protein>
    <submittedName>
        <fullName evidence="2">Uncharacterized protein</fullName>
    </submittedName>
</protein>
<dbReference type="OMA" id="KEYSCTH"/>
<sequence>MLLYLLMSLISKTPLTDAILLKRDKVDRFDFDPRNTTKLEEESDGDSNVKVFKVKQMVNKSNNKVVYAEARVDFVDFVLSFLTFPLGSIVELFGGNSPMQSLNTLYKSVEELSVENYIKSEECKNTLLHPMLPSYFSCENQLLPIDEVVNLYYYTFNCTECYTMSSAISLLDSLSVPISDVEERVVTVSKKEALTLLKFSLASKSVLTNTFIFNFSPKVPKQEN</sequence>
<dbReference type="AlphaFoldDB" id="A0A834YWQ2"/>